<dbReference type="RefSeq" id="WP_160689312.1">
    <property type="nucleotide sequence ID" value="NZ_CP047897.1"/>
</dbReference>
<dbReference type="Proteomes" id="UP000464214">
    <property type="component" value="Chromosome"/>
</dbReference>
<reference evidence="1 2" key="1">
    <citation type="submission" date="2020-01" db="EMBL/GenBank/DDBJ databases">
        <authorList>
            <person name="Kim M."/>
        </authorList>
    </citation>
    <scope>NUCLEOTIDE SEQUENCE [LARGE SCALE GENOMIC DNA]</scope>
    <source>
        <strain evidence="1 2">BT10</strain>
    </source>
</reference>
<dbReference type="AlphaFoldDB" id="A0A6P1NWT2"/>
<dbReference type="EMBL" id="CP047897">
    <property type="protein sequence ID" value="QHL86679.1"/>
    <property type="molecule type" value="Genomic_DNA"/>
</dbReference>
<evidence type="ECO:0000313" key="1">
    <source>
        <dbReference type="EMBL" id="QHL86679.1"/>
    </source>
</evidence>
<keyword evidence="2" id="KW-1185">Reference proteome</keyword>
<gene>
    <name evidence="1" type="ORF">GU926_04190</name>
</gene>
<protein>
    <submittedName>
        <fullName evidence="1">Uncharacterized protein</fullName>
    </submittedName>
</protein>
<name>A0A6P1NWT2_9BACT</name>
<dbReference type="KEGG" id="nib:GU926_04190"/>
<organism evidence="1 2">
    <name type="scientific">Nibribacter ruber</name>
    <dbReference type="NCBI Taxonomy" id="2698458"/>
    <lineage>
        <taxon>Bacteria</taxon>
        <taxon>Pseudomonadati</taxon>
        <taxon>Bacteroidota</taxon>
        <taxon>Cytophagia</taxon>
        <taxon>Cytophagales</taxon>
        <taxon>Hymenobacteraceae</taxon>
        <taxon>Nibribacter</taxon>
    </lineage>
</organism>
<evidence type="ECO:0000313" key="2">
    <source>
        <dbReference type="Proteomes" id="UP000464214"/>
    </source>
</evidence>
<accession>A0A6P1NWT2</accession>
<sequence length="83" mass="9038">MLIAGYIIGLIGKLLSLVRTNSGFEPELDVKLLEVKTLVSNVRLLEFETTAVNGIIKELPDATGFVEVNKRISPGTLLSKDQP</sequence>
<proteinExistence type="predicted"/>